<dbReference type="Pfam" id="PF00839">
    <property type="entry name" value="Cys_rich_FGFR"/>
    <property type="match status" value="2"/>
</dbReference>
<dbReference type="PANTHER" id="PTHR11884">
    <property type="entry name" value="SELECTIN LIGAND RELATED"/>
    <property type="match status" value="1"/>
</dbReference>
<feature type="non-terminal residue" evidence="9">
    <location>
        <position position="130"/>
    </location>
</feature>
<dbReference type="EMBL" id="CAXKWB010031571">
    <property type="protein sequence ID" value="CAL4139791.1"/>
    <property type="molecule type" value="Genomic_DNA"/>
</dbReference>
<evidence type="ECO:0000256" key="2">
    <source>
        <dbReference type="ARBA" id="ARBA00022692"/>
    </source>
</evidence>
<dbReference type="InterPro" id="IPR001893">
    <property type="entry name" value="Cys-rich_GLG1_repeat"/>
</dbReference>
<dbReference type="PROSITE" id="PS51289">
    <property type="entry name" value="GLG1_C_RICH"/>
    <property type="match status" value="1"/>
</dbReference>
<evidence type="ECO:0000256" key="5">
    <source>
        <dbReference type="ARBA" id="ARBA00022989"/>
    </source>
</evidence>
<protein>
    <submittedName>
        <fullName evidence="9">Uncharacterized protein</fullName>
    </submittedName>
</protein>
<sequence length="130" mass="15054">VELLVKEADVGEDWRADPVLYEACQPMVEAACKDLRGGQARVMRCLMRHLQSPSMPSECEAALLEIQYFVARDWKLDPQIYTACYNDSVKYCHAKKDWHDTSNSDNVDKGTMVLPCLFRYAYHPREDHRV</sequence>
<evidence type="ECO:0000256" key="4">
    <source>
        <dbReference type="ARBA" id="ARBA00022737"/>
    </source>
</evidence>
<dbReference type="InterPro" id="IPR039728">
    <property type="entry name" value="GLG1"/>
</dbReference>
<dbReference type="AlphaFoldDB" id="A0AAV2RVB9"/>
<proteinExistence type="predicted"/>
<keyword evidence="3" id="KW-0732">Signal</keyword>
<name>A0AAV2RVB9_MEGNR</name>
<keyword evidence="5" id="KW-1133">Transmembrane helix</keyword>
<evidence type="ECO:0000256" key="8">
    <source>
        <dbReference type="PROSITE-ProRule" id="PRU00622"/>
    </source>
</evidence>
<accession>A0AAV2RVB9</accession>
<dbReference type="GO" id="GO:0017134">
    <property type="term" value="F:fibroblast growth factor binding"/>
    <property type="evidence" value="ECO:0007669"/>
    <property type="project" value="TreeGrafter"/>
</dbReference>
<dbReference type="PANTHER" id="PTHR11884:SF1">
    <property type="entry name" value="GOLGI APPARATUS PROTEIN 1"/>
    <property type="match status" value="1"/>
</dbReference>
<comment type="subcellular location">
    <subcellularLocation>
        <location evidence="1">Membrane</location>
        <topology evidence="1">Single-pass type I membrane protein</topology>
    </subcellularLocation>
</comment>
<dbReference type="Proteomes" id="UP001497623">
    <property type="component" value="Unassembled WGS sequence"/>
</dbReference>
<evidence type="ECO:0000313" key="10">
    <source>
        <dbReference type="Proteomes" id="UP001497623"/>
    </source>
</evidence>
<evidence type="ECO:0000256" key="3">
    <source>
        <dbReference type="ARBA" id="ARBA00022729"/>
    </source>
</evidence>
<dbReference type="InterPro" id="IPR017873">
    <property type="entry name" value="Cys-rich_GLG1_repeat_euk"/>
</dbReference>
<keyword evidence="4" id="KW-0677">Repeat</keyword>
<dbReference type="GO" id="GO:0000139">
    <property type="term" value="C:Golgi membrane"/>
    <property type="evidence" value="ECO:0007669"/>
    <property type="project" value="InterPro"/>
</dbReference>
<reference evidence="9 10" key="1">
    <citation type="submission" date="2024-05" db="EMBL/GenBank/DDBJ databases">
        <authorList>
            <person name="Wallberg A."/>
        </authorList>
    </citation>
    <scope>NUCLEOTIDE SEQUENCE [LARGE SCALE GENOMIC DNA]</scope>
</reference>
<feature type="repeat" description="Cys-rich GLG1" evidence="8">
    <location>
        <begin position="54"/>
        <end position="125"/>
    </location>
</feature>
<keyword evidence="7" id="KW-0325">Glycoprotein</keyword>
<keyword evidence="6" id="KW-0472">Membrane</keyword>
<evidence type="ECO:0000313" key="9">
    <source>
        <dbReference type="EMBL" id="CAL4139791.1"/>
    </source>
</evidence>
<keyword evidence="2" id="KW-0812">Transmembrane</keyword>
<evidence type="ECO:0000256" key="6">
    <source>
        <dbReference type="ARBA" id="ARBA00023136"/>
    </source>
</evidence>
<keyword evidence="10" id="KW-1185">Reference proteome</keyword>
<comment type="caution">
    <text evidence="9">The sequence shown here is derived from an EMBL/GenBank/DDBJ whole genome shotgun (WGS) entry which is preliminary data.</text>
</comment>
<evidence type="ECO:0000256" key="1">
    <source>
        <dbReference type="ARBA" id="ARBA00004479"/>
    </source>
</evidence>
<gene>
    <name evidence="9" type="ORF">MNOR_LOCUS28514</name>
</gene>
<feature type="non-terminal residue" evidence="9">
    <location>
        <position position="1"/>
    </location>
</feature>
<organism evidence="9 10">
    <name type="scientific">Meganyctiphanes norvegica</name>
    <name type="common">Northern krill</name>
    <name type="synonym">Thysanopoda norvegica</name>
    <dbReference type="NCBI Taxonomy" id="48144"/>
    <lineage>
        <taxon>Eukaryota</taxon>
        <taxon>Metazoa</taxon>
        <taxon>Ecdysozoa</taxon>
        <taxon>Arthropoda</taxon>
        <taxon>Crustacea</taxon>
        <taxon>Multicrustacea</taxon>
        <taxon>Malacostraca</taxon>
        <taxon>Eumalacostraca</taxon>
        <taxon>Eucarida</taxon>
        <taxon>Euphausiacea</taxon>
        <taxon>Euphausiidae</taxon>
        <taxon>Meganyctiphanes</taxon>
    </lineage>
</organism>
<evidence type="ECO:0000256" key="7">
    <source>
        <dbReference type="ARBA" id="ARBA00023180"/>
    </source>
</evidence>